<gene>
    <name evidence="2" type="ORF">RSOLAG1IB_03920</name>
</gene>
<keyword evidence="2" id="KW-0378">Hydrolase</keyword>
<dbReference type="AlphaFoldDB" id="A0A0B7FWY1"/>
<feature type="region of interest" description="Disordered" evidence="1">
    <location>
        <begin position="54"/>
        <end position="74"/>
    </location>
</feature>
<dbReference type="PANTHER" id="PTHR46191:SF2">
    <property type="entry name" value="HALOACID DEHALOGENASE-LIKE HYDROLASE DOMAIN-CONTAINING PROTEIN 3"/>
    <property type="match status" value="1"/>
</dbReference>
<organism evidence="2 3">
    <name type="scientific">Thanatephorus cucumeris (strain AG1-IB / isolate 7/3/14)</name>
    <name type="common">Lettuce bottom rot fungus</name>
    <name type="synonym">Rhizoctonia solani</name>
    <dbReference type="NCBI Taxonomy" id="1108050"/>
    <lineage>
        <taxon>Eukaryota</taxon>
        <taxon>Fungi</taxon>
        <taxon>Dikarya</taxon>
        <taxon>Basidiomycota</taxon>
        <taxon>Agaricomycotina</taxon>
        <taxon>Agaricomycetes</taxon>
        <taxon>Cantharellales</taxon>
        <taxon>Ceratobasidiaceae</taxon>
        <taxon>Rhizoctonia</taxon>
        <taxon>Rhizoctonia solani AG-1</taxon>
    </lineage>
</organism>
<dbReference type="InterPro" id="IPR044924">
    <property type="entry name" value="HAD-SF_hydro_IA_REG-2-like_cap"/>
</dbReference>
<dbReference type="InterPro" id="IPR036412">
    <property type="entry name" value="HAD-like_sf"/>
</dbReference>
<dbReference type="OrthoDB" id="444127at2759"/>
<evidence type="ECO:0000256" key="1">
    <source>
        <dbReference type="SAM" id="MobiDB-lite"/>
    </source>
</evidence>
<evidence type="ECO:0000313" key="3">
    <source>
        <dbReference type="Proteomes" id="UP000059188"/>
    </source>
</evidence>
<reference evidence="2 3" key="1">
    <citation type="submission" date="2014-11" db="EMBL/GenBank/DDBJ databases">
        <authorList>
            <person name="Wibberg Daniel"/>
        </authorList>
    </citation>
    <scope>NUCLEOTIDE SEQUENCE [LARGE SCALE GENOMIC DNA]</scope>
    <source>
        <strain evidence="2">Rhizoctonia solani AG1-IB 7/3/14</strain>
    </source>
</reference>
<evidence type="ECO:0000313" key="2">
    <source>
        <dbReference type="EMBL" id="CEL60682.1"/>
    </source>
</evidence>
<name>A0A0B7FWY1_THACB</name>
<dbReference type="SFLD" id="SFLDS00003">
    <property type="entry name" value="Haloacid_Dehalogenase"/>
    <property type="match status" value="1"/>
</dbReference>
<keyword evidence="3" id="KW-1185">Reference proteome</keyword>
<dbReference type="EMBL" id="LN679104">
    <property type="protein sequence ID" value="CEL60682.1"/>
    <property type="molecule type" value="Genomic_DNA"/>
</dbReference>
<sequence length="258" mass="28666">MAIKAVFFDALHTIVQPRRPIFEQYHRVLAPKVGPLNPASLRGSFKTALRQVQRERPAYGNGSGKTGPVESDSSRNWWEEVVKKTALGAGADPQRTEEHLDEAVTELLHIFSSKEGYKLSDGALQTITTLNAELGIRTGLVSNCDYRIVDALRDLQVTNHFDPMIVSELEKCEKPDPRMWQVACQRAGVKMEEVVHVGDEFDADVLGATRAGAKAIWYCPPTQDTRMEEDTTRVVPKGVAVVGGLVEVVDVVRQWNRS</sequence>
<dbReference type="InterPro" id="IPR023214">
    <property type="entry name" value="HAD_sf"/>
</dbReference>
<dbReference type="Proteomes" id="UP000059188">
    <property type="component" value="Unassembled WGS sequence"/>
</dbReference>
<accession>A0A0B7FWY1</accession>
<dbReference type="NCBIfam" id="TIGR01549">
    <property type="entry name" value="HAD-SF-IA-v1"/>
    <property type="match status" value="1"/>
</dbReference>
<proteinExistence type="predicted"/>
<dbReference type="GO" id="GO:0005634">
    <property type="term" value="C:nucleus"/>
    <property type="evidence" value="ECO:0007669"/>
    <property type="project" value="TreeGrafter"/>
</dbReference>
<dbReference type="PANTHER" id="PTHR46191">
    <property type="match status" value="1"/>
</dbReference>
<dbReference type="NCBIfam" id="TIGR01509">
    <property type="entry name" value="HAD-SF-IA-v3"/>
    <property type="match status" value="1"/>
</dbReference>
<dbReference type="SFLD" id="SFLDG01129">
    <property type="entry name" value="C1.5:_HAD__Beta-PGM__Phosphata"/>
    <property type="match status" value="1"/>
</dbReference>
<dbReference type="Gene3D" id="3.40.50.1000">
    <property type="entry name" value="HAD superfamily/HAD-like"/>
    <property type="match status" value="1"/>
</dbReference>
<dbReference type="Pfam" id="PF00702">
    <property type="entry name" value="Hydrolase"/>
    <property type="match status" value="1"/>
</dbReference>
<dbReference type="Gene3D" id="1.10.150.720">
    <property type="entry name" value="Haloacid dehalogenase-like hydrolase"/>
    <property type="match status" value="1"/>
</dbReference>
<dbReference type="InterPro" id="IPR006439">
    <property type="entry name" value="HAD-SF_hydro_IA"/>
</dbReference>
<protein>
    <submittedName>
        <fullName evidence="2">Haloacid dehalogenase-like hydrolase domain-containing protein 3</fullName>
    </submittedName>
</protein>
<dbReference type="GO" id="GO:0016791">
    <property type="term" value="F:phosphatase activity"/>
    <property type="evidence" value="ECO:0007669"/>
    <property type="project" value="UniProtKB-ARBA"/>
</dbReference>
<dbReference type="InterPro" id="IPR051828">
    <property type="entry name" value="HAD-like_hydrolase_domain"/>
</dbReference>
<dbReference type="SUPFAM" id="SSF56784">
    <property type="entry name" value="HAD-like"/>
    <property type="match status" value="1"/>
</dbReference>
<dbReference type="STRING" id="1108050.A0A0B7FWY1"/>